<dbReference type="EMBL" id="KI274240">
    <property type="protein sequence ID" value="ESA24064.1"/>
    <property type="molecule type" value="Genomic_DNA"/>
</dbReference>
<dbReference type="HOGENOM" id="CLU_1890805_0_0_1"/>
<gene>
    <name evidence="1" type="ORF">GLOINDRAFT_90629</name>
</gene>
<reference evidence="1" key="1">
    <citation type="submission" date="2013-07" db="EMBL/GenBank/DDBJ databases">
        <title>The genome of an arbuscular mycorrhizal fungus provides insights into the evolution of the oldest plant symbiosis.</title>
        <authorList>
            <consortium name="DOE Joint Genome Institute"/>
            <person name="Tisserant E."/>
            <person name="Malbreil M."/>
            <person name="Kuo A."/>
            <person name="Kohler A."/>
            <person name="Symeonidi A."/>
            <person name="Balestrini R."/>
            <person name="Charron P."/>
            <person name="Duensing N."/>
            <person name="Frei-dit-Frey N."/>
            <person name="Gianinazzi-Pearson V."/>
            <person name="Gilbert B."/>
            <person name="Handa Y."/>
            <person name="Hijri M."/>
            <person name="Kaul R."/>
            <person name="Kawaguchi M."/>
            <person name="Krajinski F."/>
            <person name="Lammers P."/>
            <person name="Lapierre D."/>
            <person name="Masclaux F.G."/>
            <person name="Murat C."/>
            <person name="Morin E."/>
            <person name="Ndikumana S."/>
            <person name="Pagni M."/>
            <person name="Petitpierre D."/>
            <person name="Requena N."/>
            <person name="Rosikiewicz P."/>
            <person name="Riley R."/>
            <person name="Saito K."/>
            <person name="San Clemente H."/>
            <person name="Shapiro H."/>
            <person name="van Tuinen D."/>
            <person name="Becard G."/>
            <person name="Bonfante P."/>
            <person name="Paszkowski U."/>
            <person name="Shachar-Hill Y."/>
            <person name="Young J.P."/>
            <person name="Sanders I.R."/>
            <person name="Henrissat B."/>
            <person name="Rensing S.A."/>
            <person name="Grigoriev I.V."/>
            <person name="Corradi N."/>
            <person name="Roux C."/>
            <person name="Martin F."/>
        </authorList>
    </citation>
    <scope>NUCLEOTIDE SEQUENCE</scope>
    <source>
        <strain evidence="1">DAOM 197198</strain>
    </source>
</reference>
<protein>
    <submittedName>
        <fullName evidence="1">Uncharacterized protein</fullName>
    </submittedName>
</protein>
<proteinExistence type="predicted"/>
<dbReference type="AlphaFoldDB" id="U9UUH8"/>
<name>U9UUH8_RHIID</name>
<sequence>KTVYSESSFKYNGTYLAICVKILVLNFYQARNDIPAQVRVEEQRKKCYEHFLYGSSERKRNLIKNLTQNLRMQENLPKSKKIRTRSDTKLNPDSAQGVMGLEITSLLENSKTDESGDSNNGMESNASPRIYILQY</sequence>
<accession>U9UUH8</accession>
<feature type="non-terminal residue" evidence="1">
    <location>
        <position position="1"/>
    </location>
</feature>
<evidence type="ECO:0000313" key="1">
    <source>
        <dbReference type="EMBL" id="ESA24064.1"/>
    </source>
</evidence>
<organism evidence="1">
    <name type="scientific">Rhizophagus irregularis (strain DAOM 181602 / DAOM 197198 / MUCL 43194)</name>
    <name type="common">Arbuscular mycorrhizal fungus</name>
    <name type="synonym">Glomus intraradices</name>
    <dbReference type="NCBI Taxonomy" id="747089"/>
    <lineage>
        <taxon>Eukaryota</taxon>
        <taxon>Fungi</taxon>
        <taxon>Fungi incertae sedis</taxon>
        <taxon>Mucoromycota</taxon>
        <taxon>Glomeromycotina</taxon>
        <taxon>Glomeromycetes</taxon>
        <taxon>Glomerales</taxon>
        <taxon>Glomeraceae</taxon>
        <taxon>Rhizophagus</taxon>
    </lineage>
</organism>
<dbReference type="VEuPathDB" id="FungiDB:RhiirFUN_011582"/>